<dbReference type="Proteomes" id="UP000233556">
    <property type="component" value="Unassembled WGS sequence"/>
</dbReference>
<dbReference type="GO" id="GO:0003007">
    <property type="term" value="P:heart morphogenesis"/>
    <property type="evidence" value="ECO:0007669"/>
    <property type="project" value="UniProtKB-ARBA"/>
</dbReference>
<dbReference type="SMART" id="SM00409">
    <property type="entry name" value="IG"/>
    <property type="match status" value="1"/>
</dbReference>
<dbReference type="InterPro" id="IPR036179">
    <property type="entry name" value="Ig-like_dom_sf"/>
</dbReference>
<dbReference type="AlphaFoldDB" id="A0A2I0U8F2"/>
<feature type="domain" description="Ig-like" evidence="2">
    <location>
        <begin position="25"/>
        <end position="121"/>
    </location>
</feature>
<dbReference type="InterPro" id="IPR003599">
    <property type="entry name" value="Ig_sub"/>
</dbReference>
<reference evidence="4" key="1">
    <citation type="submission" date="2017-11" db="EMBL/GenBank/DDBJ databases">
        <authorList>
            <person name="Lima N.C."/>
            <person name="Parody-Merino A.M."/>
            <person name="Battley P.F."/>
            <person name="Fidler A.E."/>
            <person name="Prosdocimi F."/>
        </authorList>
    </citation>
    <scope>NUCLEOTIDE SEQUENCE [LARGE SCALE GENOMIC DNA]</scope>
</reference>
<dbReference type="InterPro" id="IPR013098">
    <property type="entry name" value="Ig_I-set"/>
</dbReference>
<keyword evidence="1" id="KW-0393">Immunoglobulin domain</keyword>
<dbReference type="InterPro" id="IPR003598">
    <property type="entry name" value="Ig_sub2"/>
</dbReference>
<dbReference type="SUPFAM" id="SSF48726">
    <property type="entry name" value="Immunoglobulin"/>
    <property type="match status" value="1"/>
</dbReference>
<evidence type="ECO:0000313" key="4">
    <source>
        <dbReference type="Proteomes" id="UP000233556"/>
    </source>
</evidence>
<gene>
    <name evidence="3" type="ORF">llap_7354</name>
</gene>
<dbReference type="InterPro" id="IPR013783">
    <property type="entry name" value="Ig-like_fold"/>
</dbReference>
<keyword evidence="4" id="KW-1185">Reference proteome</keyword>
<protein>
    <submittedName>
        <fullName evidence="3">Myomesin-2</fullName>
    </submittedName>
</protein>
<dbReference type="InterPro" id="IPR007110">
    <property type="entry name" value="Ig-like_dom"/>
</dbReference>
<dbReference type="EMBL" id="KZ506003">
    <property type="protein sequence ID" value="PKU42335.1"/>
    <property type="molecule type" value="Genomic_DNA"/>
</dbReference>
<dbReference type="PANTHER" id="PTHR47633">
    <property type="entry name" value="IMMUNOGLOBULIN"/>
    <property type="match status" value="1"/>
</dbReference>
<evidence type="ECO:0000313" key="3">
    <source>
        <dbReference type="EMBL" id="PKU42335.1"/>
    </source>
</evidence>
<sequence>MMLTSWCPSLGYYSWSSGISCNLRPNSLDTKTEGEDYQSELLLVLTKTLNLTCTVFGNPDPEVVWFKNDKAFERNEHYAFSLEQGKYASLTIKGVTSEDSGKYSIHVKNKYGGETVDVTYEGGIVVWYCRLFKNLTVLADNDEDGSIVVSNSSEKQNDEGRIAEKEINERNIMGK</sequence>
<dbReference type="GO" id="GO:0055013">
    <property type="term" value="P:cardiac muscle cell development"/>
    <property type="evidence" value="ECO:0007669"/>
    <property type="project" value="UniProtKB-ARBA"/>
</dbReference>
<dbReference type="SMART" id="SM00408">
    <property type="entry name" value="IGc2"/>
    <property type="match status" value="1"/>
</dbReference>
<organism evidence="3 4">
    <name type="scientific">Limosa lapponica baueri</name>
    <dbReference type="NCBI Taxonomy" id="1758121"/>
    <lineage>
        <taxon>Eukaryota</taxon>
        <taxon>Metazoa</taxon>
        <taxon>Chordata</taxon>
        <taxon>Craniata</taxon>
        <taxon>Vertebrata</taxon>
        <taxon>Euteleostomi</taxon>
        <taxon>Archelosauria</taxon>
        <taxon>Archosauria</taxon>
        <taxon>Dinosauria</taxon>
        <taxon>Saurischia</taxon>
        <taxon>Theropoda</taxon>
        <taxon>Coelurosauria</taxon>
        <taxon>Aves</taxon>
        <taxon>Neognathae</taxon>
        <taxon>Neoaves</taxon>
        <taxon>Charadriiformes</taxon>
        <taxon>Scolopacidae</taxon>
        <taxon>Limosa</taxon>
    </lineage>
</organism>
<evidence type="ECO:0000259" key="2">
    <source>
        <dbReference type="PROSITE" id="PS50835"/>
    </source>
</evidence>
<dbReference type="FunFam" id="2.60.40.10:FF:000107">
    <property type="entry name" value="Myosin, light chain kinase a"/>
    <property type="match status" value="1"/>
</dbReference>
<accession>A0A2I0U8F2</accession>
<dbReference type="OrthoDB" id="8776562at2759"/>
<dbReference type="Gene3D" id="2.60.40.10">
    <property type="entry name" value="Immunoglobulins"/>
    <property type="match status" value="1"/>
</dbReference>
<name>A0A2I0U8F2_LIMLA</name>
<dbReference type="Pfam" id="PF07679">
    <property type="entry name" value="I-set"/>
    <property type="match status" value="1"/>
</dbReference>
<dbReference type="PROSITE" id="PS50835">
    <property type="entry name" value="IG_LIKE"/>
    <property type="match status" value="1"/>
</dbReference>
<reference evidence="4" key="2">
    <citation type="submission" date="2017-12" db="EMBL/GenBank/DDBJ databases">
        <title>Genome sequence of the Bar-tailed Godwit (Limosa lapponica baueri).</title>
        <authorList>
            <person name="Lima N.C.B."/>
            <person name="Parody-Merino A.M."/>
            <person name="Battley P.F."/>
            <person name="Fidler A.E."/>
            <person name="Prosdocimi F."/>
        </authorList>
    </citation>
    <scope>NUCLEOTIDE SEQUENCE [LARGE SCALE GENOMIC DNA]</scope>
</reference>
<proteinExistence type="predicted"/>
<evidence type="ECO:0000256" key="1">
    <source>
        <dbReference type="ARBA" id="ARBA00023319"/>
    </source>
</evidence>